<keyword evidence="5" id="KW-0808">Transferase</keyword>
<dbReference type="Proteomes" id="UP000321393">
    <property type="component" value="Unassembled WGS sequence"/>
</dbReference>
<evidence type="ECO:0000256" key="1">
    <source>
        <dbReference type="ARBA" id="ARBA00023268"/>
    </source>
</evidence>
<gene>
    <name evidence="5" type="ORF">E5676_scaffold3734G00640</name>
    <name evidence="4" type="ORF">E6C27_scaffold24G004420</name>
</gene>
<evidence type="ECO:0000313" key="4">
    <source>
        <dbReference type="EMBL" id="KAA0054635.1"/>
    </source>
</evidence>
<dbReference type="GO" id="GO:0015074">
    <property type="term" value="P:DNA integration"/>
    <property type="evidence" value="ECO:0007669"/>
    <property type="project" value="InterPro"/>
</dbReference>
<dbReference type="InterPro" id="IPR012337">
    <property type="entry name" value="RNaseH-like_sf"/>
</dbReference>
<dbReference type="PANTHER" id="PTHR37984:SF5">
    <property type="entry name" value="PROTEIN NYNRIN-LIKE"/>
    <property type="match status" value="1"/>
</dbReference>
<evidence type="ECO:0000313" key="7">
    <source>
        <dbReference type="Proteomes" id="UP000321947"/>
    </source>
</evidence>
<dbReference type="Proteomes" id="UP000321947">
    <property type="component" value="Unassembled WGS sequence"/>
</dbReference>
<dbReference type="GO" id="GO:0003676">
    <property type="term" value="F:nucleic acid binding"/>
    <property type="evidence" value="ECO:0007669"/>
    <property type="project" value="InterPro"/>
</dbReference>
<evidence type="ECO:0000313" key="5">
    <source>
        <dbReference type="EMBL" id="TYK08630.1"/>
    </source>
</evidence>
<feature type="compositionally biased region" description="Basic and acidic residues" evidence="2">
    <location>
        <begin position="29"/>
        <end position="56"/>
    </location>
</feature>
<evidence type="ECO:0000313" key="6">
    <source>
        <dbReference type="Proteomes" id="UP000321393"/>
    </source>
</evidence>
<dbReference type="Pfam" id="PF00078">
    <property type="entry name" value="RVT_1"/>
    <property type="match status" value="1"/>
</dbReference>
<dbReference type="Gene3D" id="3.30.70.270">
    <property type="match status" value="1"/>
</dbReference>
<protein>
    <submittedName>
        <fullName evidence="5">Reverse transcriptase</fullName>
    </submittedName>
</protein>
<dbReference type="InterPro" id="IPR056924">
    <property type="entry name" value="SH3_Tf2-1"/>
</dbReference>
<proteinExistence type="predicted"/>
<dbReference type="SUPFAM" id="SSF56672">
    <property type="entry name" value="DNA/RNA polymerases"/>
    <property type="match status" value="1"/>
</dbReference>
<accession>A0A5D3CBB3</accession>
<feature type="compositionally biased region" description="Basic and acidic residues" evidence="2">
    <location>
        <begin position="1"/>
        <end position="10"/>
    </location>
</feature>
<dbReference type="InterPro" id="IPR043128">
    <property type="entry name" value="Rev_trsase/Diguanyl_cyclase"/>
</dbReference>
<name>A0A5D3CBB3_CUCMM</name>
<keyword evidence="1" id="KW-0511">Multifunctional enzyme</keyword>
<reference evidence="6 7" key="1">
    <citation type="submission" date="2019-08" db="EMBL/GenBank/DDBJ databases">
        <title>Draft genome sequences of two oriental melons (Cucumis melo L. var makuwa).</title>
        <authorList>
            <person name="Kwon S.-Y."/>
        </authorList>
    </citation>
    <scope>NUCLEOTIDE SEQUENCE [LARGE SCALE GENOMIC DNA]</scope>
    <source>
        <strain evidence="7">cv. Chang Bougi</strain>
        <strain evidence="6">cv. SW 3</strain>
        <tissue evidence="5">Leaf</tissue>
    </source>
</reference>
<dbReference type="InterPro" id="IPR043502">
    <property type="entry name" value="DNA/RNA_pol_sf"/>
</dbReference>
<dbReference type="InterPro" id="IPR000477">
    <property type="entry name" value="RT_dom"/>
</dbReference>
<dbReference type="Pfam" id="PF17919">
    <property type="entry name" value="RT_RNaseH_2"/>
    <property type="match status" value="1"/>
</dbReference>
<dbReference type="AlphaFoldDB" id="A0A5D3CBB3"/>
<dbReference type="EMBL" id="SSTD01012547">
    <property type="protein sequence ID" value="TYK08630.1"/>
    <property type="molecule type" value="Genomic_DNA"/>
</dbReference>
<dbReference type="EMBL" id="SSTE01008830">
    <property type="protein sequence ID" value="KAA0054635.1"/>
    <property type="molecule type" value="Genomic_DNA"/>
</dbReference>
<comment type="caution">
    <text evidence="5">The sequence shown here is derived from an EMBL/GenBank/DDBJ whole genome shotgun (WGS) entry which is preliminary data.</text>
</comment>
<keyword evidence="5" id="KW-0695">RNA-directed DNA polymerase</keyword>
<sequence>MSERLSESAVHDSAMVKGKESEATSSKVAETDRNIGDVRNKKKADNDENAGDRNKFKVEMPMFNGEDPDSWLFCTERTVTLRSSNAGEVRKKGSSKRLPDAEFKARKEKGLCFRCNEKYSADHKWVTMVDWENLSLTFTGNGKQICIKGDPSLTKACISLKILDQYADVFEWLDKLPPRRDIEHHIHLKKGVIRPSTSPVLLVKKKDDSWCFCVDYRAVNNSTILDKFPILVVEELFDELCGASLYSKIDLKPGYHRIRMVDEDIEKTAFRTHEGHYEFLITPFGLTNAPATFQALTNAIFKPHLRMFVLLIGRNLLTSGKSGDSLGVCKWNEEAEEAFDRLKKAMMSLPVLALPNFDHPFEIETDALGYGVGAVLVQSKRPIAFYSHTLAMKDRARSIYERELMAVVLAVQRWRPSYLLGTKFLVKTDHKLLKFLLEQRVIYKPGLENKVADALSRKPPDVQFCSISVPVLIDLKIIKEEMENDLKFQVPLEIPLQIWTMDFVDGLPKAKGYEVILVVVDRLSKYGHFLPLKHPYTAKLRERDIVLVALREHIFLAQEQMKKYADGKRRDVEYQIGPIRSLEKIGSMAYKLELPENTSIHPVFHVSQLKKLMGEHSNVQPTIQYVNENFEWKAQLEEILGYQKNKARCWEVMLCWEGLPGDETTWKVMRICNDFTLIFTLGQGEFREGE</sequence>
<dbReference type="CDD" id="cd01647">
    <property type="entry name" value="RT_LTR"/>
    <property type="match status" value="1"/>
</dbReference>
<evidence type="ECO:0000259" key="3">
    <source>
        <dbReference type="PROSITE" id="PS50994"/>
    </source>
</evidence>
<dbReference type="Gene3D" id="3.30.420.10">
    <property type="entry name" value="Ribonuclease H-like superfamily/Ribonuclease H"/>
    <property type="match status" value="1"/>
</dbReference>
<feature type="region of interest" description="Disordered" evidence="2">
    <location>
        <begin position="1"/>
        <end position="56"/>
    </location>
</feature>
<dbReference type="CDD" id="cd09274">
    <property type="entry name" value="RNase_HI_RT_Ty3"/>
    <property type="match status" value="1"/>
</dbReference>
<dbReference type="InterPro" id="IPR041577">
    <property type="entry name" value="RT_RNaseH_2"/>
</dbReference>
<dbReference type="Pfam" id="PF24626">
    <property type="entry name" value="SH3_Tf2-1"/>
    <property type="match status" value="1"/>
</dbReference>
<keyword evidence="5" id="KW-0548">Nucleotidyltransferase</keyword>
<dbReference type="InterPro" id="IPR050951">
    <property type="entry name" value="Retrovirus_Pol_polyprotein"/>
</dbReference>
<dbReference type="PROSITE" id="PS50994">
    <property type="entry name" value="INTEGRASE"/>
    <property type="match status" value="1"/>
</dbReference>
<dbReference type="Gene3D" id="3.10.10.10">
    <property type="entry name" value="HIV Type 1 Reverse Transcriptase, subunit A, domain 1"/>
    <property type="match status" value="1"/>
</dbReference>
<organism evidence="5 7">
    <name type="scientific">Cucumis melo var. makuwa</name>
    <name type="common">Oriental melon</name>
    <dbReference type="NCBI Taxonomy" id="1194695"/>
    <lineage>
        <taxon>Eukaryota</taxon>
        <taxon>Viridiplantae</taxon>
        <taxon>Streptophyta</taxon>
        <taxon>Embryophyta</taxon>
        <taxon>Tracheophyta</taxon>
        <taxon>Spermatophyta</taxon>
        <taxon>Magnoliopsida</taxon>
        <taxon>eudicotyledons</taxon>
        <taxon>Gunneridae</taxon>
        <taxon>Pentapetalae</taxon>
        <taxon>rosids</taxon>
        <taxon>fabids</taxon>
        <taxon>Cucurbitales</taxon>
        <taxon>Cucurbitaceae</taxon>
        <taxon>Benincaseae</taxon>
        <taxon>Cucumis</taxon>
    </lineage>
</organism>
<dbReference type="PANTHER" id="PTHR37984">
    <property type="entry name" value="PROTEIN CBG26694"/>
    <property type="match status" value="1"/>
</dbReference>
<dbReference type="OrthoDB" id="669841at2759"/>
<evidence type="ECO:0000256" key="2">
    <source>
        <dbReference type="SAM" id="MobiDB-lite"/>
    </source>
</evidence>
<dbReference type="InterPro" id="IPR001584">
    <property type="entry name" value="Integrase_cat-core"/>
</dbReference>
<feature type="domain" description="Integrase catalytic" evidence="3">
    <location>
        <begin position="491"/>
        <end position="566"/>
    </location>
</feature>
<dbReference type="InterPro" id="IPR036397">
    <property type="entry name" value="RNaseH_sf"/>
</dbReference>
<dbReference type="SUPFAM" id="SSF53098">
    <property type="entry name" value="Ribonuclease H-like"/>
    <property type="match status" value="1"/>
</dbReference>
<dbReference type="GO" id="GO:0003964">
    <property type="term" value="F:RNA-directed DNA polymerase activity"/>
    <property type="evidence" value="ECO:0007669"/>
    <property type="project" value="UniProtKB-KW"/>
</dbReference>